<feature type="transmembrane region" description="Helical" evidence="6">
    <location>
        <begin position="780"/>
        <end position="800"/>
    </location>
</feature>
<dbReference type="GO" id="GO:0140359">
    <property type="term" value="F:ABC-type transporter activity"/>
    <property type="evidence" value="ECO:0007669"/>
    <property type="project" value="InterPro"/>
</dbReference>
<evidence type="ECO:0000256" key="6">
    <source>
        <dbReference type="SAM" id="Phobius"/>
    </source>
</evidence>
<dbReference type="InterPro" id="IPR013525">
    <property type="entry name" value="ABC2_TM"/>
</dbReference>
<dbReference type="GO" id="GO:0016020">
    <property type="term" value="C:membrane"/>
    <property type="evidence" value="ECO:0007669"/>
    <property type="project" value="UniProtKB-SubCell"/>
</dbReference>
<feature type="transmembrane region" description="Helical" evidence="6">
    <location>
        <begin position="583"/>
        <end position="604"/>
    </location>
</feature>
<evidence type="ECO:0000313" key="9">
    <source>
        <dbReference type="Proteomes" id="UP000468413"/>
    </source>
</evidence>
<gene>
    <name evidence="8" type="ORF">F7D08_0698</name>
</gene>
<proteinExistence type="predicted"/>
<feature type="transmembrane region" description="Helical" evidence="6">
    <location>
        <begin position="753"/>
        <end position="774"/>
    </location>
</feature>
<evidence type="ECO:0000313" key="8">
    <source>
        <dbReference type="EMBL" id="KAB7788419.1"/>
    </source>
</evidence>
<dbReference type="RefSeq" id="WP_152209342.1">
    <property type="nucleotide sequence ID" value="NZ_WBVS01000003.1"/>
</dbReference>
<comment type="subcellular location">
    <subcellularLocation>
        <location evidence="1">Membrane</location>
        <topology evidence="1">Multi-pass membrane protein</topology>
    </subcellularLocation>
</comment>
<feature type="domain" description="ABC-2 type transporter transmembrane" evidence="7">
    <location>
        <begin position="359"/>
        <end position="685"/>
    </location>
</feature>
<feature type="transmembrane region" description="Helical" evidence="6">
    <location>
        <begin position="554"/>
        <end position="577"/>
    </location>
</feature>
<organism evidence="8 9">
    <name type="scientific">Bifidobacterium cebidarum</name>
    <dbReference type="NCBI Taxonomy" id="2650773"/>
    <lineage>
        <taxon>Bacteria</taxon>
        <taxon>Bacillati</taxon>
        <taxon>Actinomycetota</taxon>
        <taxon>Actinomycetes</taxon>
        <taxon>Bifidobacteriales</taxon>
        <taxon>Bifidobacteriaceae</taxon>
        <taxon>Bifidobacterium</taxon>
    </lineage>
</organism>
<reference evidence="8 9" key="1">
    <citation type="submission" date="2019-09" db="EMBL/GenBank/DDBJ databases">
        <title>Characterization of the phylogenetic diversity of two novel species belonging to the genus Bifidobacterium: Bifidobacterium cebidarum sp. nov. and Bifidobacterium leontopitheci sp. nov.</title>
        <authorList>
            <person name="Lugli G.A."/>
            <person name="Duranti S."/>
            <person name="Milani C."/>
            <person name="Turroni F."/>
            <person name="Ventura M."/>
        </authorList>
    </citation>
    <scope>NUCLEOTIDE SEQUENCE [LARGE SCALE GENOMIC DNA]</scope>
    <source>
        <strain evidence="8 9">LMG 31469</strain>
    </source>
</reference>
<feature type="coiled-coil region" evidence="5">
    <location>
        <begin position="308"/>
        <end position="357"/>
    </location>
</feature>
<dbReference type="Proteomes" id="UP000468413">
    <property type="component" value="Unassembled WGS sequence"/>
</dbReference>
<keyword evidence="2 6" id="KW-0812">Transmembrane</keyword>
<dbReference type="Pfam" id="PF12698">
    <property type="entry name" value="ABC2_membrane_3"/>
    <property type="match status" value="2"/>
</dbReference>
<evidence type="ECO:0000256" key="2">
    <source>
        <dbReference type="ARBA" id="ARBA00022692"/>
    </source>
</evidence>
<feature type="transmembrane region" description="Helical" evidence="6">
    <location>
        <begin position="611"/>
        <end position="632"/>
    </location>
</feature>
<keyword evidence="3 6" id="KW-1133">Transmembrane helix</keyword>
<dbReference type="InterPro" id="IPR017501">
    <property type="entry name" value="Phage_infect_YhgE_C"/>
</dbReference>
<evidence type="ECO:0000256" key="5">
    <source>
        <dbReference type="SAM" id="Coils"/>
    </source>
</evidence>
<keyword evidence="9" id="KW-1185">Reference proteome</keyword>
<evidence type="ECO:0000256" key="4">
    <source>
        <dbReference type="ARBA" id="ARBA00023136"/>
    </source>
</evidence>
<dbReference type="PROSITE" id="PS51257">
    <property type="entry name" value="PROKAR_LIPOPROTEIN"/>
    <property type="match status" value="1"/>
</dbReference>
<dbReference type="NCBIfam" id="TIGR03061">
    <property type="entry name" value="pip_yhgE_Nterm"/>
    <property type="match status" value="1"/>
</dbReference>
<accession>A0A6I1GGC8</accession>
<keyword evidence="4 6" id="KW-0472">Membrane</keyword>
<protein>
    <submittedName>
        <fullName evidence="8">Preprotein translocase subunit Tim44</fullName>
    </submittedName>
</protein>
<evidence type="ECO:0000256" key="1">
    <source>
        <dbReference type="ARBA" id="ARBA00004141"/>
    </source>
</evidence>
<dbReference type="PANTHER" id="PTHR43077">
    <property type="entry name" value="TRANSPORT PERMEASE YVFS-RELATED"/>
    <property type="match status" value="1"/>
</dbReference>
<name>A0A6I1GGC8_9BIFI</name>
<feature type="transmembrane region" description="Helical" evidence="6">
    <location>
        <begin position="511"/>
        <end position="533"/>
    </location>
</feature>
<dbReference type="PANTHER" id="PTHR43077:SF10">
    <property type="entry name" value="TRANSPORT PERMEASE PROTEIN"/>
    <property type="match status" value="1"/>
</dbReference>
<evidence type="ECO:0000259" key="7">
    <source>
        <dbReference type="Pfam" id="PF12698"/>
    </source>
</evidence>
<dbReference type="EMBL" id="WBVS01000003">
    <property type="protein sequence ID" value="KAB7788419.1"/>
    <property type="molecule type" value="Genomic_DNA"/>
</dbReference>
<comment type="caution">
    <text evidence="8">The sequence shown here is derived from an EMBL/GenBank/DDBJ whole genome shotgun (WGS) entry which is preliminary data.</text>
</comment>
<feature type="domain" description="ABC-2 type transporter transmembrane" evidence="7">
    <location>
        <begin position="23"/>
        <end position="187"/>
    </location>
</feature>
<dbReference type="Gene3D" id="3.40.1710.10">
    <property type="entry name" value="abc type-2 transporter like domain"/>
    <property type="match status" value="1"/>
</dbReference>
<dbReference type="AlphaFoldDB" id="A0A6I1GGC8"/>
<dbReference type="InterPro" id="IPR017500">
    <property type="entry name" value="Phage_infect_YhgE_N"/>
</dbReference>
<keyword evidence="5" id="KW-0175">Coiled coil</keyword>
<sequence length="831" mass="89889">MRNVWKVFMRDVQRVLAVPFAVILLIASCVIPGLYSWLNVAANLDPYALTGNVPIAVADNDRGVSVNGKDFNFGSQTTDTLKKNHDLGWRFVSENDAIAGVESGDYYAAIIISKNFSADMTSVLQGEIIRPQLRFYVNEKVNSLSPRVAQSGAQSLEKQINESFVRTVSATVTRELTKEAGNVNTKLDGTAQTMNVKLDDAQHSIGDARSGVDDAQDSIESSRRTVAQVRKDMSSLAGRAGTLSGSIADTADSISAARGGLNAFNQSANTVITQSQTGLGSLSSTANGAIGSINGNAAALSGSVDAMLSTLESANDRLGDAIESMESDPDLANTQALQQAKDQQQAIATQIATLKQLNNSLPGSLEVSQDSINHALNQLNAKADNLSRISGEANTKADQGFDNLSASLTGLSDTTAAAAQELKQLDSSLAQLDSTLAAASQTMTQTDTQLKRVSDSITRTRNDFTVLRSSEAWAQLKGLSGVNADTVSEFLASPVSLNSKSYYPVRNYGSAVAPFFTNVGCWVGSFVALTLFRHDADSDGIERLTPAQAFLGRWLLMMPLAMLQGIVIATGNLIIGIQCLSPIAYIFGTMVCSMTYVSLVYSLIMLFRHIGMALSVIILILQVPGAGGMYPIEMMPRFYRLLHPILPFTYGVEALREPIGGFYGNAFWLDLARTALFALVFLAVTVTCRPALANLNDLFTRELADTDLINVRKLEVVGSERNVMRTVRNMMHDPTWGKVIRNRAATFERCYPYIVRVGIHLIWAIPGAFLAVMMITGPRIGFLVAWLIAVLVIDIVLIAIEYLHLSLPRQAEESRMDVRELLQSVIGKVVR</sequence>
<dbReference type="InterPro" id="IPR051328">
    <property type="entry name" value="T7SS_ABC-Transporter"/>
</dbReference>
<evidence type="ECO:0000256" key="3">
    <source>
        <dbReference type="ARBA" id="ARBA00022989"/>
    </source>
</evidence>
<dbReference type="NCBIfam" id="TIGR03062">
    <property type="entry name" value="pip_yhgE_Cterm"/>
    <property type="match status" value="1"/>
</dbReference>